<protein>
    <recommendedName>
        <fullName evidence="3">Peptidase M11 gametolysin domain-containing protein</fullName>
    </recommendedName>
</protein>
<feature type="domain" description="Peptidase M11 gametolysin" evidence="3">
    <location>
        <begin position="159"/>
        <end position="337"/>
    </location>
</feature>
<feature type="signal peptide" evidence="2">
    <location>
        <begin position="1"/>
        <end position="24"/>
    </location>
</feature>
<sequence length="685" mass="72316">MIGMKISVAALILALGLIPGEAEAGHNHHDSNHHLQAVGEEKCTVFIEDRLYDDRDETAPPKDKRSRLSCFMSDGRSYTIPFADADYIKENFESGLYESGKTELILGPGAMIDPSTNELVVSSAGAEFRPKESSGRRKLTSGTKTILVVRVVASNAQTTASQAELSDSVFGTSGDTITLSERYKSCSHGKLTFNAATGSNISAGTTQVTVSSSTTDGDDTMGNDITLALNALFGVSSPDQIADHVMYCFPKNTIADGGIAYASFGGWISVYDDDWCTYPSVGVHEIGHNLVLAHSNDDEGNEYGDQSGAMGYSFPSGNSPEYCFNAAKLYTLGWFSARSKTISTSGTTSYSGNIADLTQDPDAAGSPILFFLDGTTDYYLNYNRATGINSGTISGPDQVRIVQNGGTQQSILQASLAAGGTWTSPAVFGGSTVTVVVNSIGTEANINISIAGAPVTAPITAPVTAPVMAPVSTPTGPVVPPVTAPVMAPPTPTPPSPSPPSCVNDPIDWNDSGGAEYDCDWYAGEADNCAIYGDDFANDEFENDTAKKACCVCGGGSSTGPSPGPPSPGPGPGPSPCPAGEKLFEIEVITDLWGKQDNKFRVQEKIGNKFKNFWAENDFENETVHSFQKCLSADDTCYKFIMIDAAGDGLCCEDGQGGYKLTWGGEVVKESLFKNGSRQRTKFNC</sequence>
<evidence type="ECO:0000256" key="1">
    <source>
        <dbReference type="SAM" id="MobiDB-lite"/>
    </source>
</evidence>
<organism evidence="4">
    <name type="scientific">Chaetoceros debilis</name>
    <dbReference type="NCBI Taxonomy" id="122233"/>
    <lineage>
        <taxon>Eukaryota</taxon>
        <taxon>Sar</taxon>
        <taxon>Stramenopiles</taxon>
        <taxon>Ochrophyta</taxon>
        <taxon>Bacillariophyta</taxon>
        <taxon>Coscinodiscophyceae</taxon>
        <taxon>Chaetocerotophycidae</taxon>
        <taxon>Chaetocerotales</taxon>
        <taxon>Chaetocerotaceae</taxon>
        <taxon>Chaetoceros</taxon>
    </lineage>
</organism>
<reference evidence="4" key="1">
    <citation type="submission" date="2021-01" db="EMBL/GenBank/DDBJ databases">
        <authorList>
            <person name="Corre E."/>
            <person name="Pelletier E."/>
            <person name="Niang G."/>
            <person name="Scheremetjew M."/>
            <person name="Finn R."/>
            <person name="Kale V."/>
            <person name="Holt S."/>
            <person name="Cochrane G."/>
            <person name="Meng A."/>
            <person name="Brown T."/>
            <person name="Cohen L."/>
        </authorList>
    </citation>
    <scope>NUCLEOTIDE SEQUENCE</scope>
    <source>
        <strain evidence="4">MM31A-1</strain>
    </source>
</reference>
<dbReference type="AlphaFoldDB" id="A0A7S3QAN0"/>
<evidence type="ECO:0000256" key="2">
    <source>
        <dbReference type="SAM" id="SignalP"/>
    </source>
</evidence>
<feature type="region of interest" description="Disordered" evidence="1">
    <location>
        <begin position="559"/>
        <end position="580"/>
    </location>
</feature>
<feature type="chain" id="PRO_5031370604" description="Peptidase M11 gametolysin domain-containing protein" evidence="2">
    <location>
        <begin position="25"/>
        <end position="685"/>
    </location>
</feature>
<accession>A0A7S3QAN0</accession>
<evidence type="ECO:0000313" key="4">
    <source>
        <dbReference type="EMBL" id="CAE0471453.1"/>
    </source>
</evidence>
<dbReference type="SUPFAM" id="SSF55486">
    <property type="entry name" value="Metalloproteases ('zincins'), catalytic domain"/>
    <property type="match status" value="1"/>
</dbReference>
<name>A0A7S3QAN0_9STRA</name>
<feature type="compositionally biased region" description="Pro residues" evidence="1">
    <location>
        <begin position="562"/>
        <end position="577"/>
    </location>
</feature>
<dbReference type="EMBL" id="HBIO01021181">
    <property type="protein sequence ID" value="CAE0471453.1"/>
    <property type="molecule type" value="Transcribed_RNA"/>
</dbReference>
<proteinExistence type="predicted"/>
<gene>
    <name evidence="4" type="ORF">CDEB00056_LOCUS16306</name>
</gene>
<dbReference type="InterPro" id="IPR008752">
    <property type="entry name" value="Peptidase_M11"/>
</dbReference>
<dbReference type="Pfam" id="PF05548">
    <property type="entry name" value="Peptidase_M11"/>
    <property type="match status" value="1"/>
</dbReference>
<evidence type="ECO:0000259" key="3">
    <source>
        <dbReference type="Pfam" id="PF05548"/>
    </source>
</evidence>
<keyword evidence="2" id="KW-0732">Signal</keyword>